<feature type="compositionally biased region" description="Low complexity" evidence="1">
    <location>
        <begin position="85"/>
        <end position="105"/>
    </location>
</feature>
<name>A0A6G8R148_9CAUD</name>
<dbReference type="RefSeq" id="YP_009857422.1">
    <property type="nucleotide sequence ID" value="NC_048860.1"/>
</dbReference>
<protein>
    <submittedName>
        <fullName evidence="2">Uncharacterized protein</fullName>
    </submittedName>
</protein>
<organism evidence="2 3">
    <name type="scientific">Microbacterium phage Arete</name>
    <dbReference type="NCBI Taxonomy" id="2713257"/>
    <lineage>
        <taxon>Viruses</taxon>
        <taxon>Duplodnaviria</taxon>
        <taxon>Heunggongvirae</taxon>
        <taxon>Uroviricota</taxon>
        <taxon>Caudoviricetes</taxon>
        <taxon>Burrovirus</taxon>
        <taxon>Burrovirus arete</taxon>
    </lineage>
</organism>
<dbReference type="EMBL" id="MT024863">
    <property type="protein sequence ID" value="QIN93922.1"/>
    <property type="molecule type" value="Genomic_DNA"/>
</dbReference>
<keyword evidence="3" id="KW-1185">Reference proteome</keyword>
<dbReference type="GeneID" id="55628266"/>
<evidence type="ECO:0000313" key="3">
    <source>
        <dbReference type="Proteomes" id="UP000500873"/>
    </source>
</evidence>
<sequence length="359" mass="37996">MAARKAGGLSNALTIGKRNEREGKPVGTGTVLKPGYTPAPVNPLWQIDLTKQGGGVPVAPSGPRDVRTSSFSDTGGGSPGGSSGGISAAQARANAAARSASQAQNDNTRALVNQQKSLIDSFGKQRDTKLGNIAQSFQQSDATLMKNYGLALAGLEGNRTQNEMSEGDQSYANIANAVRERSSIADQAASQGAGETDLLRSQLQAFRNFANNQSEISRSFNDTLQSINNSVTSLNSDTSTSRVNLFNQAEADREQAWANYANQTADAWTQIANIENSNTNIESDTSVGYNKMFADAGSQAAAAVQQSYKRQAIPSGWTDWDGKGEAKDRKLTSSNRAAAVNLGGPVRRAEGATLRKWNQ</sequence>
<dbReference type="Proteomes" id="UP000500873">
    <property type="component" value="Segment"/>
</dbReference>
<proteinExistence type="predicted"/>
<accession>A0A6G8R148</accession>
<feature type="region of interest" description="Disordered" evidence="1">
    <location>
        <begin position="1"/>
        <end position="107"/>
    </location>
</feature>
<feature type="compositionally biased region" description="Gly residues" evidence="1">
    <location>
        <begin position="74"/>
        <end position="84"/>
    </location>
</feature>
<reference evidence="2 3" key="1">
    <citation type="submission" date="2020-02" db="EMBL/GenBank/DDBJ databases">
        <authorList>
            <person name="Tolsma S."/>
            <person name="Caruso S.M."/>
            <person name="Garlena R.A."/>
            <person name="Russell D.A."/>
            <person name="Pope W.H."/>
            <person name="Jacobs-Se D."/>
            <person name="Hatfull G.F."/>
            <person name="Noordewier B."/>
        </authorList>
    </citation>
    <scope>NUCLEOTIDE SEQUENCE [LARGE SCALE GENOMIC DNA]</scope>
</reference>
<evidence type="ECO:0000256" key="1">
    <source>
        <dbReference type="SAM" id="MobiDB-lite"/>
    </source>
</evidence>
<dbReference type="KEGG" id="vg:55628266"/>
<gene>
    <name evidence="2" type="primary">39</name>
    <name evidence="2" type="ORF">SEA_ARETE_39</name>
</gene>
<evidence type="ECO:0000313" key="2">
    <source>
        <dbReference type="EMBL" id="QIN93922.1"/>
    </source>
</evidence>